<comment type="subcellular location">
    <subcellularLocation>
        <location evidence="1">Membrane</location>
    </subcellularLocation>
</comment>
<keyword evidence="3 5" id="KW-1133">Transmembrane helix</keyword>
<feature type="transmembrane region" description="Helical" evidence="5">
    <location>
        <begin position="594"/>
        <end position="615"/>
    </location>
</feature>
<feature type="transmembrane region" description="Helical" evidence="5">
    <location>
        <begin position="558"/>
        <end position="579"/>
    </location>
</feature>
<feature type="transmembrane region" description="Helical" evidence="5">
    <location>
        <begin position="392"/>
        <end position="411"/>
    </location>
</feature>
<accession>G0NA56</accession>
<dbReference type="PROSITE" id="PS50262">
    <property type="entry name" value="G_PROTEIN_RECEP_F1_2"/>
    <property type="match status" value="1"/>
</dbReference>
<dbReference type="OrthoDB" id="5872870at2759"/>
<feature type="transmembrane region" description="Helical" evidence="5">
    <location>
        <begin position="226"/>
        <end position="246"/>
    </location>
</feature>
<keyword evidence="4 5" id="KW-0472">Membrane</keyword>
<name>G0NA56_CAEBE</name>
<feature type="transmembrane region" description="Helical" evidence="5">
    <location>
        <begin position="478"/>
        <end position="502"/>
    </location>
</feature>
<evidence type="ECO:0000256" key="2">
    <source>
        <dbReference type="ARBA" id="ARBA00022692"/>
    </source>
</evidence>
<dbReference type="HOGENOM" id="CLU_313576_0_0_1"/>
<keyword evidence="8" id="KW-1185">Reference proteome</keyword>
<dbReference type="FunFam" id="1.20.1070.10:FF:000430">
    <property type="entry name" value="Serpentine Receptor, class V"/>
    <property type="match status" value="1"/>
</dbReference>
<gene>
    <name evidence="7" type="ORF">CAEBREN_30764</name>
</gene>
<organism evidence="8">
    <name type="scientific">Caenorhabditis brenneri</name>
    <name type="common">Nematode worm</name>
    <dbReference type="NCBI Taxonomy" id="135651"/>
    <lineage>
        <taxon>Eukaryota</taxon>
        <taxon>Metazoa</taxon>
        <taxon>Ecdysozoa</taxon>
        <taxon>Nematoda</taxon>
        <taxon>Chromadorea</taxon>
        <taxon>Rhabditida</taxon>
        <taxon>Rhabditina</taxon>
        <taxon>Rhabditomorpha</taxon>
        <taxon>Rhabditoidea</taxon>
        <taxon>Rhabditidae</taxon>
        <taxon>Peloderinae</taxon>
        <taxon>Caenorhabditis</taxon>
    </lineage>
</organism>
<feature type="transmembrane region" description="Helical" evidence="5">
    <location>
        <begin position="431"/>
        <end position="457"/>
    </location>
</feature>
<feature type="domain" description="G-protein coupled receptors family 1 profile" evidence="6">
    <location>
        <begin position="16"/>
        <end position="281"/>
    </location>
</feature>
<evidence type="ECO:0000256" key="1">
    <source>
        <dbReference type="ARBA" id="ARBA00004370"/>
    </source>
</evidence>
<dbReference type="STRING" id="135651.G0NA56"/>
<dbReference type="Pfam" id="PF10323">
    <property type="entry name" value="7TM_GPCR_Srv"/>
    <property type="match status" value="4"/>
</dbReference>
<feature type="transmembrane region" description="Helical" evidence="5">
    <location>
        <begin position="735"/>
        <end position="754"/>
    </location>
</feature>
<dbReference type="Proteomes" id="UP000008068">
    <property type="component" value="Unassembled WGS sequence"/>
</dbReference>
<protein>
    <recommendedName>
        <fullName evidence="6">G-protein coupled receptors family 1 profile domain-containing protein</fullName>
    </recommendedName>
</protein>
<dbReference type="InParanoid" id="G0NA56"/>
<feature type="transmembrane region" description="Helical" evidence="5">
    <location>
        <begin position="696"/>
        <end position="723"/>
    </location>
</feature>
<evidence type="ECO:0000256" key="3">
    <source>
        <dbReference type="ARBA" id="ARBA00022989"/>
    </source>
</evidence>
<evidence type="ECO:0000256" key="4">
    <source>
        <dbReference type="ARBA" id="ARBA00023136"/>
    </source>
</evidence>
<dbReference type="GO" id="GO:0016020">
    <property type="term" value="C:membrane"/>
    <property type="evidence" value="ECO:0007669"/>
    <property type="project" value="UniProtKB-SubCell"/>
</dbReference>
<dbReference type="InterPro" id="IPR017452">
    <property type="entry name" value="GPCR_Rhodpsn_7TM"/>
</dbReference>
<sequence>MPLTIFYILFGITTPVYIFILVCILKWRKNIFLFQSTFYAILVQHSIADILSMVFYTTQKVSYILIPSFLYNYQRYRIAAVYYNGIYWSFIIRTNGITFMTIHRFLIIVKPIHRITQYIQKSKPWKISVIYWIPSIIFSIVCFSDTEIGFDSSERMLLAMDSSIISASSGIQNCFRRDKFQKATRISSVYVLLSCMFCVITYGFVVKSIRSRSQNVSTSMRREIRLVFQVSFSVIAQMVLMVYLLITSIFAEMDNTEQIVQVRRFTPLAYGNLSFIGPITILIFNKDVIRQLKGSMLGKRVPISSCAFPHEKQQRNLIFRDTSDFDKAGNVNTSTTSYQMPLILFYILFVISTPVYLFVLVCILKWRKSISLFQSTFYTILIQHFIQQASPWKIWVIYWVPSLVFSLIFFSDTEIGFDSPERMILSLDSSIITKATRISFLYVSSFCVIGMIVYGCVIKSIRNKSQSVSRSMQREVRLVFQVSLSFAAQLVLMVYLMISFILAEMEDTANIVSIRRFFPMAYGTISFIGPFTILIFNKDVSKRMRSMVVRKISNIADLLSLVLYSICRWAFVVTPHIIYDNPQLGIASIYYNGLYWAIISRSNGIVLMTLHRYLILVKPVHRVTYMIQHVEPYHVWIVYWVPSLVFSAIIFSDTGIIFDRPDNMALLMDSDIISVDKKQTCQDLGHFSSFQREIRLAFQVSFFVAALVLLLVYLSILNLFATMDDKESIVKTRKYYPIVYGTLSFIGPFTILIFNKDFSRRVRLMLLGEERV</sequence>
<feature type="transmembrane region" description="Helical" evidence="5">
    <location>
        <begin position="187"/>
        <end position="206"/>
    </location>
</feature>
<evidence type="ECO:0000313" key="8">
    <source>
        <dbReference type="Proteomes" id="UP000008068"/>
    </source>
</evidence>
<dbReference type="InterPro" id="IPR019426">
    <property type="entry name" value="7TM_GPCR_serpentine_rcpt_Srv"/>
</dbReference>
<dbReference type="InterPro" id="IPR052665">
    <property type="entry name" value="Neuropeptide-GPCR"/>
</dbReference>
<feature type="transmembrane region" description="Helical" evidence="5">
    <location>
        <begin position="86"/>
        <end position="109"/>
    </location>
</feature>
<evidence type="ECO:0000256" key="5">
    <source>
        <dbReference type="SAM" id="Phobius"/>
    </source>
</evidence>
<evidence type="ECO:0000259" key="6">
    <source>
        <dbReference type="PROSITE" id="PS50262"/>
    </source>
</evidence>
<evidence type="ECO:0000313" key="7">
    <source>
        <dbReference type="EMBL" id="EGT55923.1"/>
    </source>
</evidence>
<feature type="transmembrane region" description="Helical" evidence="5">
    <location>
        <begin position="6"/>
        <end position="25"/>
    </location>
</feature>
<dbReference type="Gene3D" id="1.20.1070.10">
    <property type="entry name" value="Rhodopsin 7-helix transmembrane proteins"/>
    <property type="match status" value="1"/>
</dbReference>
<feature type="transmembrane region" description="Helical" evidence="5">
    <location>
        <begin position="517"/>
        <end position="537"/>
    </location>
</feature>
<feature type="transmembrane region" description="Helical" evidence="5">
    <location>
        <begin position="343"/>
        <end position="364"/>
    </location>
</feature>
<feature type="transmembrane region" description="Helical" evidence="5">
    <location>
        <begin position="636"/>
        <end position="658"/>
    </location>
</feature>
<reference evidence="8" key="1">
    <citation type="submission" date="2011-07" db="EMBL/GenBank/DDBJ databases">
        <authorList>
            <consortium name="Caenorhabditis brenneri Sequencing and Analysis Consortium"/>
            <person name="Wilson R.K."/>
        </authorList>
    </citation>
    <scope>NUCLEOTIDE SEQUENCE [LARGE SCALE GENOMIC DNA]</scope>
    <source>
        <strain evidence="8">PB2801</strain>
    </source>
</reference>
<keyword evidence="2 5" id="KW-0812">Transmembrane</keyword>
<dbReference type="SUPFAM" id="SSF81321">
    <property type="entry name" value="Family A G protein-coupled receptor-like"/>
    <property type="match status" value="2"/>
</dbReference>
<feature type="transmembrane region" description="Helical" evidence="5">
    <location>
        <begin position="129"/>
        <end position="150"/>
    </location>
</feature>
<proteinExistence type="predicted"/>
<dbReference type="PANTHER" id="PTHR24224:SF12">
    <property type="entry name" value="G-PROTEIN COUPLED RECEPTORS FAMILY 1 PROFILE DOMAIN-CONTAINING PROTEIN-RELATED"/>
    <property type="match status" value="1"/>
</dbReference>
<dbReference type="PANTHER" id="PTHR24224">
    <property type="entry name" value="CARDIOACCELERATORY PEPTIDE RECEPTOR-RELATED"/>
    <property type="match status" value="1"/>
</dbReference>
<dbReference type="eggNOG" id="ENOG502TFN9">
    <property type="taxonomic scope" value="Eukaryota"/>
</dbReference>
<dbReference type="AlphaFoldDB" id="G0NA56"/>
<dbReference type="EMBL" id="GL379853">
    <property type="protein sequence ID" value="EGT55923.1"/>
    <property type="molecule type" value="Genomic_DNA"/>
</dbReference>